<organism evidence="2 3">
    <name type="scientific">Schistosoma japonicum</name>
    <name type="common">Blood fluke</name>
    <dbReference type="NCBI Taxonomy" id="6182"/>
    <lineage>
        <taxon>Eukaryota</taxon>
        <taxon>Metazoa</taxon>
        <taxon>Spiralia</taxon>
        <taxon>Lophotrochozoa</taxon>
        <taxon>Platyhelminthes</taxon>
        <taxon>Trematoda</taxon>
        <taxon>Digenea</taxon>
        <taxon>Strigeidida</taxon>
        <taxon>Schistosomatoidea</taxon>
        <taxon>Schistosomatidae</taxon>
        <taxon>Schistosoma</taxon>
    </lineage>
</organism>
<sequence>MLKKLFIFQILGSPRKSTALYARKMCSLSENDILKVFSPRLSSRHIRSNIQKSFDNIVLSGRTRSIPSISAERIKGILNEELCIRGYQTGCTPRTSDFHELHNITENQSRNTSHNSKRKPFKVSHRISTRPKSAGDIYDGIRPTAGIKELLSIRSIYTPPKPIHFNERQPNRIRSAREYRRKYNDHGFNSHLNSADKLSQQNTVTFVSNEDPNISVHSSRQRADIRLPSVKHLMETYDEVEE</sequence>
<protein>
    <submittedName>
        <fullName evidence="2">Uncharacterized protein</fullName>
    </submittedName>
</protein>
<dbReference type="OrthoDB" id="6273397at2759"/>
<name>A0A4Z2DWF7_SCHJA</name>
<keyword evidence="3" id="KW-1185">Reference proteome</keyword>
<gene>
    <name evidence="2" type="ORF">EWB00_002946</name>
</gene>
<accession>A0A4Z2DWF7</accession>
<dbReference type="AlphaFoldDB" id="A0A4Z2DWF7"/>
<dbReference type="EMBL" id="SKCS01000019">
    <property type="protein sequence ID" value="TNN20875.1"/>
    <property type="molecule type" value="Genomic_DNA"/>
</dbReference>
<proteinExistence type="predicted"/>
<evidence type="ECO:0000313" key="3">
    <source>
        <dbReference type="Proteomes" id="UP000311919"/>
    </source>
</evidence>
<evidence type="ECO:0000256" key="1">
    <source>
        <dbReference type="SAM" id="MobiDB-lite"/>
    </source>
</evidence>
<reference evidence="2 3" key="1">
    <citation type="submission" date="2019-03" db="EMBL/GenBank/DDBJ databases">
        <title>An improved genome assembly of the fluke Schistosoma japonicum.</title>
        <authorList>
            <person name="Hu W."/>
            <person name="Luo F."/>
            <person name="Yin M."/>
            <person name="Mo X."/>
            <person name="Sun C."/>
            <person name="Wu Q."/>
            <person name="Zhu B."/>
            <person name="Xiang M."/>
            <person name="Wang J."/>
            <person name="Wang Y."/>
            <person name="Zhang T."/>
            <person name="Xu B."/>
            <person name="Zheng H."/>
            <person name="Feng Z."/>
        </authorList>
    </citation>
    <scope>NUCLEOTIDE SEQUENCE [LARGE SCALE GENOMIC DNA]</scope>
    <source>
        <strain evidence="2">HuSjv2</strain>
        <tissue evidence="2">Worms</tissue>
    </source>
</reference>
<feature type="region of interest" description="Disordered" evidence="1">
    <location>
        <begin position="106"/>
        <end position="129"/>
    </location>
</feature>
<evidence type="ECO:0000313" key="2">
    <source>
        <dbReference type="EMBL" id="TNN20875.1"/>
    </source>
</evidence>
<feature type="compositionally biased region" description="Basic residues" evidence="1">
    <location>
        <begin position="115"/>
        <end position="129"/>
    </location>
</feature>
<dbReference type="Proteomes" id="UP000311919">
    <property type="component" value="Unassembled WGS sequence"/>
</dbReference>
<comment type="caution">
    <text evidence="2">The sequence shown here is derived from an EMBL/GenBank/DDBJ whole genome shotgun (WGS) entry which is preliminary data.</text>
</comment>